<accession>I4Z6F1</accession>
<proteinExistence type="predicted"/>
<dbReference type="AlphaFoldDB" id="I4Z6F1"/>
<gene>
    <name evidence="1" type="ORF">LepocDRAFT_00005350</name>
</gene>
<organism evidence="1 2">
    <name type="scientific">Leptothrix ochracea L12</name>
    <dbReference type="NCBI Taxonomy" id="735332"/>
    <lineage>
        <taxon>Bacteria</taxon>
        <taxon>Pseudomonadati</taxon>
        <taxon>Pseudomonadota</taxon>
        <taxon>Betaproteobacteria</taxon>
        <taxon>Burkholderiales</taxon>
        <taxon>Sphaerotilaceae</taxon>
        <taxon>Leptothrix</taxon>
    </lineage>
</organism>
<dbReference type="HOGENOM" id="CLU_3161705_0_0_4"/>
<sequence length="47" mass="5087">KLIPVACRLPADLLNRVRDRAVTQDGGLNAVMAQALEQWLATQAVAE</sequence>
<keyword evidence="2" id="KW-1185">Reference proteome</keyword>
<evidence type="ECO:0000313" key="1">
    <source>
        <dbReference type="EMBL" id="EIM31793.1"/>
    </source>
</evidence>
<evidence type="ECO:0000313" key="2">
    <source>
        <dbReference type="Proteomes" id="UP000053899"/>
    </source>
</evidence>
<reference evidence="1 2" key="1">
    <citation type="submission" date="2012-04" db="EMBL/GenBank/DDBJ databases">
        <title>Improved High-Quality Draft sequence of Leptothrix ochracea L12.</title>
        <authorList>
            <consortium name="US DOE Joint Genome Institute"/>
            <person name="Lucas S."/>
            <person name="Han J."/>
            <person name="Lapidus A."/>
            <person name="Cheng J.-F."/>
            <person name="Goodwin L."/>
            <person name="Pitluck S."/>
            <person name="Peters L."/>
            <person name="Zeytun A."/>
            <person name="Detter J.C."/>
            <person name="Han C."/>
            <person name="Tapia R."/>
            <person name="Land M."/>
            <person name="Hauser L."/>
            <person name="Kyrpides N."/>
            <person name="Ivanova N."/>
            <person name="Pagani I."/>
            <person name="Stepanauskas R."/>
            <person name="Masland D."/>
            <person name="Poulton N."/>
            <person name="Emerson D."/>
            <person name="Fleming E."/>
            <person name="Woyke T."/>
        </authorList>
    </citation>
    <scope>NUCLEOTIDE SEQUENCE [LARGE SCALE GENOMIC DNA]</scope>
    <source>
        <strain evidence="1 2">L12</strain>
    </source>
</reference>
<name>I4Z6F1_9BURK</name>
<dbReference type="Proteomes" id="UP000053899">
    <property type="component" value="Unassembled WGS sequence"/>
</dbReference>
<feature type="non-terminal residue" evidence="1">
    <location>
        <position position="1"/>
    </location>
</feature>
<protein>
    <submittedName>
        <fullName evidence="1">Uncharacterized protein</fullName>
    </submittedName>
</protein>
<dbReference type="EMBL" id="JH660662">
    <property type="protein sequence ID" value="EIM31793.1"/>
    <property type="molecule type" value="Genomic_DNA"/>
</dbReference>